<dbReference type="EMBL" id="JASCZI010152405">
    <property type="protein sequence ID" value="MED6176080.1"/>
    <property type="molecule type" value="Genomic_DNA"/>
</dbReference>
<evidence type="ECO:0000313" key="3">
    <source>
        <dbReference type="Proteomes" id="UP001341840"/>
    </source>
</evidence>
<evidence type="ECO:0000313" key="2">
    <source>
        <dbReference type="EMBL" id="MED6176080.1"/>
    </source>
</evidence>
<keyword evidence="3" id="KW-1185">Reference proteome</keyword>
<dbReference type="Proteomes" id="UP001341840">
    <property type="component" value="Unassembled WGS sequence"/>
</dbReference>
<comment type="caution">
    <text evidence="2">The sequence shown here is derived from an EMBL/GenBank/DDBJ whole genome shotgun (WGS) entry which is preliminary data.</text>
</comment>
<protein>
    <submittedName>
        <fullName evidence="2">Uncharacterized protein</fullName>
    </submittedName>
</protein>
<evidence type="ECO:0000256" key="1">
    <source>
        <dbReference type="SAM" id="Coils"/>
    </source>
</evidence>
<name>A0ABU6VTL5_9FABA</name>
<keyword evidence="1" id="KW-0175">Coiled coil</keyword>
<gene>
    <name evidence="2" type="ORF">PIB30_084439</name>
</gene>
<feature type="coiled-coil region" evidence="1">
    <location>
        <begin position="9"/>
        <end position="36"/>
    </location>
</feature>
<sequence>MAVADNTRMKSLEAEVKKLYQMLEAASEENRAERARDSEATSIKFDAIQSSLTQLLQECSMLRSPAHTLTHGSNLGGDFQPRCGLTRRVNFDLPKFDETDALGWIFSMD</sequence>
<organism evidence="2 3">
    <name type="scientific">Stylosanthes scabra</name>
    <dbReference type="NCBI Taxonomy" id="79078"/>
    <lineage>
        <taxon>Eukaryota</taxon>
        <taxon>Viridiplantae</taxon>
        <taxon>Streptophyta</taxon>
        <taxon>Embryophyta</taxon>
        <taxon>Tracheophyta</taxon>
        <taxon>Spermatophyta</taxon>
        <taxon>Magnoliopsida</taxon>
        <taxon>eudicotyledons</taxon>
        <taxon>Gunneridae</taxon>
        <taxon>Pentapetalae</taxon>
        <taxon>rosids</taxon>
        <taxon>fabids</taxon>
        <taxon>Fabales</taxon>
        <taxon>Fabaceae</taxon>
        <taxon>Papilionoideae</taxon>
        <taxon>50 kb inversion clade</taxon>
        <taxon>dalbergioids sensu lato</taxon>
        <taxon>Dalbergieae</taxon>
        <taxon>Pterocarpus clade</taxon>
        <taxon>Stylosanthes</taxon>
    </lineage>
</organism>
<accession>A0ABU6VTL5</accession>
<proteinExistence type="predicted"/>
<reference evidence="2 3" key="1">
    <citation type="journal article" date="2023" name="Plants (Basel)">
        <title>Bridging the Gap: Combining Genomics and Transcriptomics Approaches to Understand Stylosanthes scabra, an Orphan Legume from the Brazilian Caatinga.</title>
        <authorList>
            <person name="Ferreira-Neto J.R.C."/>
            <person name="da Silva M.D."/>
            <person name="Binneck E."/>
            <person name="de Melo N.F."/>
            <person name="da Silva R.H."/>
            <person name="de Melo A.L.T.M."/>
            <person name="Pandolfi V."/>
            <person name="Bustamante F.O."/>
            <person name="Brasileiro-Vidal A.C."/>
            <person name="Benko-Iseppon A.M."/>
        </authorList>
    </citation>
    <scope>NUCLEOTIDE SEQUENCE [LARGE SCALE GENOMIC DNA]</scope>
    <source>
        <tissue evidence="2">Leaves</tissue>
    </source>
</reference>